<proteinExistence type="predicted"/>
<accession>A0A7U9KZT4</accession>
<evidence type="ECO:0000313" key="2">
    <source>
        <dbReference type="Proteomes" id="UP000287830"/>
    </source>
</evidence>
<dbReference type="Proteomes" id="UP000287830">
    <property type="component" value="Unassembled WGS sequence"/>
</dbReference>
<sequence length="173" mass="18760">MRRIGGGVKRGIELDPPCGVTGFPFGATVGAVKGEAAEWGQVAVQDVGVADPVRCMKALLLHPQFEVVFHFEDGRTLTAAEAWILGPGPEEITVSFRGVDVFRTPARVLLERLREMGLTVHDETLYANVPQLSLGFTRVAGREVPLDSDGEPLYFQAVLTGPVGYYDFLMVEG</sequence>
<name>A0A7U9KZT4_9ACTN</name>
<gene>
    <name evidence="1" type="ORF">OEIGOIKO_05392</name>
</gene>
<dbReference type="AlphaFoldDB" id="A0A7U9KZT4"/>
<evidence type="ECO:0000313" key="1">
    <source>
        <dbReference type="EMBL" id="GCD37593.1"/>
    </source>
</evidence>
<organism evidence="1 2">
    <name type="scientific">Streptomyces chrestomyceticus JCM 4735</name>
    <dbReference type="NCBI Taxonomy" id="1306181"/>
    <lineage>
        <taxon>Bacteria</taxon>
        <taxon>Bacillati</taxon>
        <taxon>Actinomycetota</taxon>
        <taxon>Actinomycetes</taxon>
        <taxon>Kitasatosporales</taxon>
        <taxon>Streptomycetaceae</taxon>
        <taxon>Streptomyces</taxon>
    </lineage>
</organism>
<reference evidence="1 2" key="1">
    <citation type="submission" date="2018-11" db="EMBL/GenBank/DDBJ databases">
        <title>Whole genome sequence of Streptomyces chrestomyceticus NBRC 13444(T).</title>
        <authorList>
            <person name="Komaki H."/>
            <person name="Tamura T."/>
        </authorList>
    </citation>
    <scope>NUCLEOTIDE SEQUENCE [LARGE SCALE GENOMIC DNA]</scope>
    <source>
        <strain evidence="1 2">NBRC 13444</strain>
    </source>
</reference>
<comment type="caution">
    <text evidence="1">The sequence shown here is derived from an EMBL/GenBank/DDBJ whole genome shotgun (WGS) entry which is preliminary data.</text>
</comment>
<dbReference type="EMBL" id="BHZC01000001">
    <property type="protein sequence ID" value="GCD37593.1"/>
    <property type="molecule type" value="Genomic_DNA"/>
</dbReference>
<protein>
    <submittedName>
        <fullName evidence="1">Uncharacterized protein</fullName>
    </submittedName>
</protein>